<evidence type="ECO:0000313" key="2">
    <source>
        <dbReference type="Proteomes" id="UP000221359"/>
    </source>
</evidence>
<protein>
    <submittedName>
        <fullName evidence="1">Uncharacterized protein</fullName>
    </submittedName>
</protein>
<evidence type="ECO:0000313" key="1">
    <source>
        <dbReference type="EMBL" id="AKJ72657.1"/>
    </source>
</evidence>
<dbReference type="EMBL" id="KR063281">
    <property type="protein sequence ID" value="AKJ72657.1"/>
    <property type="molecule type" value="Genomic_DNA"/>
</dbReference>
<organism evidence="1 2">
    <name type="scientific">Gordonia phage GMA2</name>
    <dbReference type="NCBI Taxonomy" id="1647283"/>
    <lineage>
        <taxon>Viruses</taxon>
        <taxon>Duplodnaviria</taxon>
        <taxon>Heunggongvirae</taxon>
        <taxon>Uroviricota</taxon>
        <taxon>Caudoviricetes</taxon>
        <taxon>Gimaduovirus</taxon>
        <taxon>Gimaduovirus GMA2</taxon>
    </lineage>
</organism>
<sequence>MSLKLIAEVVIEIPVPDDFTEEDLHDRGGLDEMIRDLNAKLSDIESMYNISAKLFDCTVERHGDYATEN</sequence>
<dbReference type="Proteomes" id="UP000221359">
    <property type="component" value="Segment"/>
</dbReference>
<proteinExistence type="predicted"/>
<accession>A0A0K0N7D3</accession>
<gene>
    <name evidence="1" type="ORF">GMA2_119</name>
</gene>
<reference evidence="1 2" key="1">
    <citation type="journal article" date="2015" name="PLoS ONE">
        <title>Lysis to Kill: Evaluation of the Lytic Abilities, and Genomics of Nine Bacteriophages Infective for Gordonia spp. and Their Potential Use in Activated Sludge Foam Biocontrol.</title>
        <authorList>
            <person name="Dyson Z.A."/>
            <person name="Tucci J."/>
            <person name="Seviour R.J."/>
            <person name="Petrovski S."/>
        </authorList>
    </citation>
    <scope>NUCLEOTIDE SEQUENCE [LARGE SCALE GENOMIC DNA]</scope>
</reference>
<name>A0A0K0N7D3_9CAUD</name>
<keyword evidence="2" id="KW-1185">Reference proteome</keyword>